<dbReference type="InterPro" id="IPR000299">
    <property type="entry name" value="FERM_domain"/>
</dbReference>
<dbReference type="PRINTS" id="PR00935">
    <property type="entry name" value="BAND41"/>
</dbReference>
<feature type="region of interest" description="Disordered" evidence="1">
    <location>
        <begin position="607"/>
        <end position="633"/>
    </location>
</feature>
<feature type="region of interest" description="Disordered" evidence="1">
    <location>
        <begin position="534"/>
        <end position="555"/>
    </location>
</feature>
<sequence>MKKLYFANDNAKLIYFVIFCEERWVNKIVYMPKNTSSSSTSSLFGRISTRSSFMSPKDVRCNVHLLHDSDIIGNEFGRSQSAQTVLDYICNMKNVQEKDFLGLRYQDHNKHRYWLDLSRSLNHVVKQFRTESLSLHLRFRYYPTDPARIRDLNLRYQLFVQLQRDLLHGRLYCPQTHAAELAALILQAQLGDFNESEHVGNYVSGYKLLLRQTPKLEERIAILHKSYAGKTTEDAELEFLEKASQLDTYAFDPYTIKDPQDPTNDVYLGASAKGILIYTGTSRAHHIDWSELEKVDYSGRELKITVNEKYAGKIEEKAGEKSPTKKHVGGGGQLKYLCPSAKFAKHLWIHILSQQAFFNEEKAEDVELKFSKPRIPLISRGSTFRFPSRRVYREIADGSGFSSGNEGTHSLIGNDTLNGPDHTHDQTTDTESNLWNTSIQSIPVLRYELPRQEVRKEEPWLLHQNSQKSSTSSNHVVKTLEIQKSDDSAEEEKNNNNNYSKAKLTNLNISFASEPSPSTSEEASIPVPTYISTVKLSPDQNSNSNTNGEGISNSKNQGGILEQQNLEENFESPGAPLATSTPRTIKNPILSNGNGKIMNGYKITSTTTTTSPSVSATEKIEKENSSKSHVAKSSSANSSSLLGKVTNSLFIFFLLFLLTIAVIICVFERSETSGSDWIEKNRQLSQFRHIYYDPTRHFVIDQYRKYFGTKI</sequence>
<evidence type="ECO:0000256" key="2">
    <source>
        <dbReference type="SAM" id="Phobius"/>
    </source>
</evidence>
<reference evidence="4" key="1">
    <citation type="submission" date="2022-11" db="EMBL/GenBank/DDBJ databases">
        <authorList>
            <person name="Kikuchi T."/>
        </authorList>
    </citation>
    <scope>NUCLEOTIDE SEQUENCE</scope>
    <source>
        <strain evidence="4">PS1010</strain>
    </source>
</reference>
<dbReference type="InterPro" id="IPR019748">
    <property type="entry name" value="FERM_central"/>
</dbReference>
<dbReference type="InterPro" id="IPR018979">
    <property type="entry name" value="FERM_N"/>
</dbReference>
<dbReference type="EMBL" id="CANHGI010000001">
    <property type="protein sequence ID" value="CAI5439185.1"/>
    <property type="molecule type" value="Genomic_DNA"/>
</dbReference>
<feature type="region of interest" description="Disordered" evidence="1">
    <location>
        <begin position="397"/>
        <end position="435"/>
    </location>
</feature>
<name>A0A9P1I3W4_9PELO</name>
<dbReference type="InterPro" id="IPR014352">
    <property type="entry name" value="FERM/acyl-CoA-bd_prot_sf"/>
</dbReference>
<organism evidence="4 5">
    <name type="scientific">Caenorhabditis angaria</name>
    <dbReference type="NCBI Taxonomy" id="860376"/>
    <lineage>
        <taxon>Eukaryota</taxon>
        <taxon>Metazoa</taxon>
        <taxon>Ecdysozoa</taxon>
        <taxon>Nematoda</taxon>
        <taxon>Chromadorea</taxon>
        <taxon>Rhabditida</taxon>
        <taxon>Rhabditina</taxon>
        <taxon>Rhabditomorpha</taxon>
        <taxon>Rhabditoidea</taxon>
        <taxon>Rhabditidae</taxon>
        <taxon>Peloderinae</taxon>
        <taxon>Caenorhabditis</taxon>
    </lineage>
</organism>
<keyword evidence="5" id="KW-1185">Reference proteome</keyword>
<dbReference type="Proteomes" id="UP001152747">
    <property type="component" value="Unassembled WGS sequence"/>
</dbReference>
<keyword evidence="2" id="KW-0812">Transmembrane</keyword>
<dbReference type="GO" id="GO:0005856">
    <property type="term" value="C:cytoskeleton"/>
    <property type="evidence" value="ECO:0007669"/>
    <property type="project" value="TreeGrafter"/>
</dbReference>
<dbReference type="InterPro" id="IPR035963">
    <property type="entry name" value="FERM_2"/>
</dbReference>
<protein>
    <recommendedName>
        <fullName evidence="3">FERM domain-containing protein</fullName>
    </recommendedName>
</protein>
<dbReference type="PROSITE" id="PS50057">
    <property type="entry name" value="FERM_3"/>
    <property type="match status" value="1"/>
</dbReference>
<dbReference type="Gene3D" id="2.30.29.30">
    <property type="entry name" value="Pleckstrin-homology domain (PH domain)/Phosphotyrosine-binding domain (PTB)"/>
    <property type="match status" value="1"/>
</dbReference>
<dbReference type="SUPFAM" id="SSF47031">
    <property type="entry name" value="Second domain of FERM"/>
    <property type="match status" value="1"/>
</dbReference>
<feature type="compositionally biased region" description="Polar residues" evidence="1">
    <location>
        <begin position="400"/>
        <end position="417"/>
    </location>
</feature>
<dbReference type="SUPFAM" id="SSF54236">
    <property type="entry name" value="Ubiquitin-like"/>
    <property type="match status" value="1"/>
</dbReference>
<dbReference type="InterPro" id="IPR018980">
    <property type="entry name" value="FERM_PH-like_C"/>
</dbReference>
<feature type="compositionally biased region" description="Low complexity" evidence="1">
    <location>
        <begin position="607"/>
        <end position="617"/>
    </location>
</feature>
<dbReference type="Pfam" id="PF00373">
    <property type="entry name" value="FERM_M"/>
    <property type="match status" value="1"/>
</dbReference>
<keyword evidence="2" id="KW-1133">Transmembrane helix</keyword>
<dbReference type="PANTHER" id="PTHR23280">
    <property type="entry name" value="4.1 G PROTEIN"/>
    <property type="match status" value="1"/>
</dbReference>
<dbReference type="CDD" id="cd14473">
    <property type="entry name" value="FERM_B-lobe"/>
    <property type="match status" value="1"/>
</dbReference>
<evidence type="ECO:0000259" key="3">
    <source>
        <dbReference type="PROSITE" id="PS50057"/>
    </source>
</evidence>
<evidence type="ECO:0000256" key="1">
    <source>
        <dbReference type="SAM" id="MobiDB-lite"/>
    </source>
</evidence>
<evidence type="ECO:0000313" key="5">
    <source>
        <dbReference type="Proteomes" id="UP001152747"/>
    </source>
</evidence>
<feature type="region of interest" description="Disordered" evidence="1">
    <location>
        <begin position="481"/>
        <end position="501"/>
    </location>
</feature>
<dbReference type="Pfam" id="PF09380">
    <property type="entry name" value="FERM_C"/>
    <property type="match status" value="1"/>
</dbReference>
<dbReference type="SMART" id="SM00295">
    <property type="entry name" value="B41"/>
    <property type="match status" value="1"/>
</dbReference>
<dbReference type="SMART" id="SM01196">
    <property type="entry name" value="FERM_C"/>
    <property type="match status" value="1"/>
</dbReference>
<comment type="caution">
    <text evidence="4">The sequence shown here is derived from an EMBL/GenBank/DDBJ whole genome shotgun (WGS) entry which is preliminary data.</text>
</comment>
<dbReference type="PANTHER" id="PTHR23280:SF32">
    <property type="entry name" value="FI22325P1"/>
    <property type="match status" value="1"/>
</dbReference>
<dbReference type="Pfam" id="PF09379">
    <property type="entry name" value="FERM_N"/>
    <property type="match status" value="1"/>
</dbReference>
<dbReference type="GO" id="GO:0031032">
    <property type="term" value="P:actomyosin structure organization"/>
    <property type="evidence" value="ECO:0007669"/>
    <property type="project" value="TreeGrafter"/>
</dbReference>
<dbReference type="InterPro" id="IPR029071">
    <property type="entry name" value="Ubiquitin-like_domsf"/>
</dbReference>
<dbReference type="InterPro" id="IPR019749">
    <property type="entry name" value="Band_41_domain"/>
</dbReference>
<dbReference type="Gene3D" id="1.20.80.10">
    <property type="match status" value="1"/>
</dbReference>
<dbReference type="SUPFAM" id="SSF50729">
    <property type="entry name" value="PH domain-like"/>
    <property type="match status" value="1"/>
</dbReference>
<proteinExistence type="predicted"/>
<dbReference type="InterPro" id="IPR011993">
    <property type="entry name" value="PH-like_dom_sf"/>
</dbReference>
<gene>
    <name evidence="4" type="ORF">CAMP_LOCUS1822</name>
</gene>
<keyword evidence="2" id="KW-0472">Membrane</keyword>
<accession>A0A9P1I3W4</accession>
<feature type="compositionally biased region" description="Basic and acidic residues" evidence="1">
    <location>
        <begin position="481"/>
        <end position="494"/>
    </location>
</feature>
<feature type="domain" description="FERM" evidence="3">
    <location>
        <begin position="59"/>
        <end position="362"/>
    </location>
</feature>
<dbReference type="Gene3D" id="3.10.20.90">
    <property type="entry name" value="Phosphatidylinositol 3-kinase Catalytic Subunit, Chain A, domain 1"/>
    <property type="match status" value="1"/>
</dbReference>
<evidence type="ECO:0000313" key="4">
    <source>
        <dbReference type="EMBL" id="CAI5439185.1"/>
    </source>
</evidence>
<feature type="transmembrane region" description="Helical" evidence="2">
    <location>
        <begin position="649"/>
        <end position="667"/>
    </location>
</feature>
<dbReference type="FunFam" id="1.20.80.10:FF:000006">
    <property type="entry name" value="FERM domain-containing protein 5 isoform X1"/>
    <property type="match status" value="1"/>
</dbReference>
<dbReference type="AlphaFoldDB" id="A0A9P1I3W4"/>
<dbReference type="OrthoDB" id="6266673at2759"/>